<reference evidence="3" key="1">
    <citation type="submission" date="2015-11" db="EMBL/GenBank/DDBJ databases">
        <authorList>
            <person name="Kumar R."/>
            <person name="Singh D."/>
            <person name="Swarnkar M.K."/>
            <person name="Singh A.K."/>
            <person name="Kumar S."/>
        </authorList>
    </citation>
    <scope>NUCLEOTIDE SEQUENCE [LARGE SCALE GENOMIC DNA]</scope>
    <source>
        <strain evidence="3">ERGS4:06</strain>
    </source>
</reference>
<sequence>MFVLTIDQRGSRTHGDRVPGLLALLSDVDAVLAFERSVGDEIQGVLADPEAVVETVTRVLRERDWYIGIGLGAVDLPLPKSSREASGNAFIAAREAVESAKKTGDRVPLCVRTPVSAAAHWAAAAEGVLVLLGDVVRKRSNAEWRVIDALDASPGVAQKQIAKQLEISPQAVSKSIFRSGRQEELAGRRAAALLLEEALRGINVGGTG</sequence>
<dbReference type="Proteomes" id="UP000059574">
    <property type="component" value="Chromosome"/>
</dbReference>
<evidence type="ECO:0000259" key="1">
    <source>
        <dbReference type="Pfam" id="PF12802"/>
    </source>
</evidence>
<dbReference type="OrthoDB" id="5184241at2"/>
<name>A0A0S2M1G2_9MICC</name>
<dbReference type="InterPro" id="IPR000835">
    <property type="entry name" value="HTH_MarR-typ"/>
</dbReference>
<dbReference type="AlphaFoldDB" id="A0A0S2M1G2"/>
<dbReference type="EMBL" id="CP013200">
    <property type="protein sequence ID" value="ALO67603.1"/>
    <property type="molecule type" value="Genomic_DNA"/>
</dbReference>
<evidence type="ECO:0000313" key="2">
    <source>
        <dbReference type="EMBL" id="ALO67603.1"/>
    </source>
</evidence>
<dbReference type="RefSeq" id="WP_062290759.1">
    <property type="nucleotide sequence ID" value="NZ_CP013200.1"/>
</dbReference>
<proteinExistence type="predicted"/>
<protein>
    <recommendedName>
        <fullName evidence="1">HTH marR-type domain-containing protein</fullName>
    </recommendedName>
</protein>
<evidence type="ECO:0000313" key="3">
    <source>
        <dbReference type="Proteomes" id="UP000059574"/>
    </source>
</evidence>
<organism evidence="2 3">
    <name type="scientific">Arthrobacter alpinus</name>
    <dbReference type="NCBI Taxonomy" id="656366"/>
    <lineage>
        <taxon>Bacteria</taxon>
        <taxon>Bacillati</taxon>
        <taxon>Actinomycetota</taxon>
        <taxon>Actinomycetes</taxon>
        <taxon>Micrococcales</taxon>
        <taxon>Micrococcaceae</taxon>
        <taxon>Arthrobacter</taxon>
    </lineage>
</organism>
<accession>A0A0S2M1G2</accession>
<gene>
    <name evidence="2" type="ORF">AS189_15280</name>
</gene>
<reference evidence="2 3" key="2">
    <citation type="journal article" date="2016" name="J. Biotechnol.">
        <title>Complete genome sequence of Arthrobacter alpinus ERGS4:06, a yellow pigmented bacterium tolerant to cold and radiations isolated from Sikkim Himalaya.</title>
        <authorList>
            <person name="Kumar R."/>
            <person name="Singh D."/>
            <person name="Swarnkar M.K."/>
            <person name="Singh A.K."/>
            <person name="Kumar S."/>
        </authorList>
    </citation>
    <scope>NUCLEOTIDE SEQUENCE [LARGE SCALE GENOMIC DNA]</scope>
    <source>
        <strain evidence="2 3">ERGS4:06</strain>
    </source>
</reference>
<feature type="domain" description="HTH marR-type" evidence="1">
    <location>
        <begin position="142"/>
        <end position="176"/>
    </location>
</feature>
<dbReference type="Pfam" id="PF12802">
    <property type="entry name" value="MarR_2"/>
    <property type="match status" value="1"/>
</dbReference>